<evidence type="ECO:0000313" key="3">
    <source>
        <dbReference type="Proteomes" id="UP001338125"/>
    </source>
</evidence>
<dbReference type="EMBL" id="JAVFKD010000004">
    <property type="protein sequence ID" value="KAK5995473.1"/>
    <property type="molecule type" value="Genomic_DNA"/>
</dbReference>
<keyword evidence="1" id="KW-0812">Transmembrane</keyword>
<keyword evidence="1" id="KW-0472">Membrane</keyword>
<gene>
    <name evidence="2" type="ORF">PT974_03881</name>
</gene>
<feature type="transmembrane region" description="Helical" evidence="1">
    <location>
        <begin position="94"/>
        <end position="117"/>
    </location>
</feature>
<sequence>MSAEEKGQQAAPQVISAVEEAPAVQPTPQPGNHDLEAAPRAQTNPQVVLHVAQELNPVTRLYDHALNAGGGRWLCSIIVLGLSAGIISKHPPKLLLAASAFNLAVACLHFLLMGPLTRPRSPTDARPPNWYIILLLASTLLWIAAMSFIFAAYSDWKEYAIVDLHKRVIIIDIANGAMDILENITVACGCFSVSAFICCFAQWIAVYRISYGKFSEQDIAQSYETEAGTKKVNRDS</sequence>
<feature type="transmembrane region" description="Helical" evidence="1">
    <location>
        <begin position="184"/>
        <end position="207"/>
    </location>
</feature>
<evidence type="ECO:0000313" key="2">
    <source>
        <dbReference type="EMBL" id="KAK5995473.1"/>
    </source>
</evidence>
<protein>
    <recommendedName>
        <fullName evidence="4">MARVEL domain-containing protein</fullName>
    </recommendedName>
</protein>
<keyword evidence="1" id="KW-1133">Transmembrane helix</keyword>
<organism evidence="2 3">
    <name type="scientific">Cladobotryum mycophilum</name>
    <dbReference type="NCBI Taxonomy" id="491253"/>
    <lineage>
        <taxon>Eukaryota</taxon>
        <taxon>Fungi</taxon>
        <taxon>Dikarya</taxon>
        <taxon>Ascomycota</taxon>
        <taxon>Pezizomycotina</taxon>
        <taxon>Sordariomycetes</taxon>
        <taxon>Hypocreomycetidae</taxon>
        <taxon>Hypocreales</taxon>
        <taxon>Hypocreaceae</taxon>
        <taxon>Cladobotryum</taxon>
    </lineage>
</organism>
<reference evidence="2 3" key="1">
    <citation type="submission" date="2024-01" db="EMBL/GenBank/DDBJ databases">
        <title>Complete genome of Cladobotryum mycophilum ATHUM6906.</title>
        <authorList>
            <person name="Christinaki A.C."/>
            <person name="Myridakis A.I."/>
            <person name="Kouvelis V.N."/>
        </authorList>
    </citation>
    <scope>NUCLEOTIDE SEQUENCE [LARGE SCALE GENOMIC DNA]</scope>
    <source>
        <strain evidence="2 3">ATHUM6906</strain>
    </source>
</reference>
<evidence type="ECO:0008006" key="4">
    <source>
        <dbReference type="Google" id="ProtNLM"/>
    </source>
</evidence>
<comment type="caution">
    <text evidence="2">The sequence shown here is derived from an EMBL/GenBank/DDBJ whole genome shotgun (WGS) entry which is preliminary data.</text>
</comment>
<feature type="transmembrane region" description="Helical" evidence="1">
    <location>
        <begin position="70"/>
        <end position="88"/>
    </location>
</feature>
<dbReference type="Proteomes" id="UP001338125">
    <property type="component" value="Unassembled WGS sequence"/>
</dbReference>
<feature type="transmembrane region" description="Helical" evidence="1">
    <location>
        <begin position="129"/>
        <end position="153"/>
    </location>
</feature>
<proteinExistence type="predicted"/>
<evidence type="ECO:0000256" key="1">
    <source>
        <dbReference type="SAM" id="Phobius"/>
    </source>
</evidence>
<accession>A0ABR0STJ0</accession>
<keyword evidence="3" id="KW-1185">Reference proteome</keyword>
<name>A0ABR0STJ0_9HYPO</name>